<evidence type="ECO:0000313" key="2">
    <source>
        <dbReference type="EMBL" id="GAA0318805.1"/>
    </source>
</evidence>
<sequence length="314" mass="33149">MSLPELPRPEPGDVLLVCTSYEDGTPLWGGLFSEVGGRREGDVLVLGDGGVRLRLVEGGEWDDLRGGNVPALVPGDGPVTPVVVLADDSVVYGGDGPLLVDSAVAPGRGVRVSSDRLGEILAALLGGALAFDDLVRDMDVYGMYQGDGGRPAFPAPAAPPHRDHPALPATDAALLVRTCFDDEEGWRALLDELGGADEDGWVGADLDPDEIDVEHYPLTARVVDDRAFEGLTAGQVPALVPPGEDTILVVLADARTFAEPDRPLTVVDLDDTPGQAAVLPCRMVGSMACNLEIGNMDFHEFVAEDGRDPWWDAL</sequence>
<comment type="caution">
    <text evidence="2">The sequence shown here is derived from an EMBL/GenBank/DDBJ whole genome shotgun (WGS) entry which is preliminary data.</text>
</comment>
<gene>
    <name evidence="2" type="ORF">GCM10010151_05790</name>
</gene>
<dbReference type="Proteomes" id="UP001501822">
    <property type="component" value="Unassembled WGS sequence"/>
</dbReference>
<reference evidence="2 3" key="1">
    <citation type="journal article" date="2019" name="Int. J. Syst. Evol. Microbiol.">
        <title>The Global Catalogue of Microorganisms (GCM) 10K type strain sequencing project: providing services to taxonomists for standard genome sequencing and annotation.</title>
        <authorList>
            <consortium name="The Broad Institute Genomics Platform"/>
            <consortium name="The Broad Institute Genome Sequencing Center for Infectious Disease"/>
            <person name="Wu L."/>
            <person name="Ma J."/>
        </authorList>
    </citation>
    <scope>NUCLEOTIDE SEQUENCE [LARGE SCALE GENOMIC DNA]</scope>
    <source>
        <strain evidence="2 3">JCM 3146</strain>
    </source>
</reference>
<proteinExistence type="predicted"/>
<keyword evidence="3" id="KW-1185">Reference proteome</keyword>
<feature type="domain" description="DUF6924" evidence="1">
    <location>
        <begin position="14"/>
        <end position="146"/>
    </location>
</feature>
<accession>A0ABN0VWB6</accession>
<feature type="domain" description="DUF6924" evidence="1">
    <location>
        <begin position="173"/>
        <end position="307"/>
    </location>
</feature>
<evidence type="ECO:0000259" key="1">
    <source>
        <dbReference type="Pfam" id="PF21962"/>
    </source>
</evidence>
<evidence type="ECO:0000313" key="3">
    <source>
        <dbReference type="Proteomes" id="UP001501822"/>
    </source>
</evidence>
<protein>
    <recommendedName>
        <fullName evidence="1">DUF6924 domain-containing protein</fullName>
    </recommendedName>
</protein>
<dbReference type="RefSeq" id="WP_252800132.1">
    <property type="nucleotide sequence ID" value="NZ_BAAABM010000007.1"/>
</dbReference>
<dbReference type="InterPro" id="IPR053832">
    <property type="entry name" value="DUF6924"/>
</dbReference>
<organism evidence="2 3">
    <name type="scientific">Actinoallomurus spadix</name>
    <dbReference type="NCBI Taxonomy" id="79912"/>
    <lineage>
        <taxon>Bacteria</taxon>
        <taxon>Bacillati</taxon>
        <taxon>Actinomycetota</taxon>
        <taxon>Actinomycetes</taxon>
        <taxon>Streptosporangiales</taxon>
        <taxon>Thermomonosporaceae</taxon>
        <taxon>Actinoallomurus</taxon>
    </lineage>
</organism>
<name>A0ABN0VWB6_9ACTN</name>
<dbReference type="EMBL" id="BAAABM010000007">
    <property type="protein sequence ID" value="GAA0318805.1"/>
    <property type="molecule type" value="Genomic_DNA"/>
</dbReference>
<dbReference type="Pfam" id="PF21962">
    <property type="entry name" value="DUF6924"/>
    <property type="match status" value="2"/>
</dbReference>